<dbReference type="SUPFAM" id="SSF55811">
    <property type="entry name" value="Nudix"/>
    <property type="match status" value="1"/>
</dbReference>
<keyword evidence="9" id="KW-1185">Reference proteome</keyword>
<evidence type="ECO:0000256" key="6">
    <source>
        <dbReference type="ARBA" id="ARBA00023211"/>
    </source>
</evidence>
<evidence type="ECO:0000256" key="2">
    <source>
        <dbReference type="ARBA" id="ARBA00001946"/>
    </source>
</evidence>
<evidence type="ECO:0000256" key="4">
    <source>
        <dbReference type="ARBA" id="ARBA00022801"/>
    </source>
</evidence>
<evidence type="ECO:0000313" key="9">
    <source>
        <dbReference type="Proteomes" id="UP000198925"/>
    </source>
</evidence>
<dbReference type="AlphaFoldDB" id="A0A1G6XXM0"/>
<dbReference type="InterPro" id="IPR000086">
    <property type="entry name" value="NUDIX_hydrolase_dom"/>
</dbReference>
<evidence type="ECO:0000256" key="5">
    <source>
        <dbReference type="ARBA" id="ARBA00022842"/>
    </source>
</evidence>
<dbReference type="OrthoDB" id="7183442at2"/>
<feature type="domain" description="Nudix hydrolase" evidence="7">
    <location>
        <begin position="13"/>
        <end position="205"/>
    </location>
</feature>
<dbReference type="EMBL" id="FMZX01000013">
    <property type="protein sequence ID" value="SDD82919.1"/>
    <property type="molecule type" value="Genomic_DNA"/>
</dbReference>
<dbReference type="STRING" id="938405.SAMN02927895_04580"/>
<dbReference type="CDD" id="cd18870">
    <property type="entry name" value="NUDIX_AcylCoAdiphos_Nudt19"/>
    <property type="match status" value="1"/>
</dbReference>
<dbReference type="Gene3D" id="3.90.79.10">
    <property type="entry name" value="Nucleoside Triphosphate Pyrophosphohydrolase"/>
    <property type="match status" value="1"/>
</dbReference>
<keyword evidence="4" id="KW-0378">Hydrolase</keyword>
<evidence type="ECO:0000259" key="7">
    <source>
        <dbReference type="PROSITE" id="PS51462"/>
    </source>
</evidence>
<keyword evidence="5" id="KW-0460">Magnesium</keyword>
<dbReference type="PANTHER" id="PTHR12318:SF0">
    <property type="entry name" value="ACYL-COENZYME A DIPHOSPHATASE NUDT19"/>
    <property type="match status" value="1"/>
</dbReference>
<sequence>MSEAQTTAPSPVPPRPAATVLLLRDGAAGPEIFMVVRHREIEFAAGALVFPGGRVEQADAELATILGSTDPLAAFRVAAIREAFEESGLLLARTEGGTALDPAQGAAFVAAHRDALNAGSRGFAAMLQAEGLRPDIDSLVPFAHWVTPADLSKRFDTHFFLAPAPSGHDAVHDGHEAVDSIWITPAQALAEAEAGERTLLFPTRLNLLRLAGAESLGDAMSRAAARPVVTVQPVMEIDAEGRKMLRIPVEAGYGGPLFPAGIRAMVPQVRKAGTP</sequence>
<dbReference type="RefSeq" id="WP_090568971.1">
    <property type="nucleotide sequence ID" value="NZ_FMXZ01000017.1"/>
</dbReference>
<comment type="cofactor">
    <cofactor evidence="2">
        <name>Mg(2+)</name>
        <dbReference type="ChEBI" id="CHEBI:18420"/>
    </cofactor>
</comment>
<keyword evidence="6" id="KW-0464">Manganese</keyword>
<evidence type="ECO:0000256" key="3">
    <source>
        <dbReference type="ARBA" id="ARBA00022723"/>
    </source>
</evidence>
<organism evidence="8 9">
    <name type="scientific">Belnapia rosea</name>
    <dbReference type="NCBI Taxonomy" id="938405"/>
    <lineage>
        <taxon>Bacteria</taxon>
        <taxon>Pseudomonadati</taxon>
        <taxon>Pseudomonadota</taxon>
        <taxon>Alphaproteobacteria</taxon>
        <taxon>Acetobacterales</taxon>
        <taxon>Roseomonadaceae</taxon>
        <taxon>Belnapia</taxon>
    </lineage>
</organism>
<proteinExistence type="predicted"/>
<comment type="cofactor">
    <cofactor evidence="1">
        <name>Mn(2+)</name>
        <dbReference type="ChEBI" id="CHEBI:29035"/>
    </cofactor>
</comment>
<dbReference type="PANTHER" id="PTHR12318">
    <property type="entry name" value="TESTOSTERONE-REGULATED PROTEIN RP2"/>
    <property type="match status" value="1"/>
</dbReference>
<protein>
    <recommendedName>
        <fullName evidence="7">Nudix hydrolase domain-containing protein</fullName>
    </recommendedName>
</protein>
<dbReference type="GO" id="GO:0046872">
    <property type="term" value="F:metal ion binding"/>
    <property type="evidence" value="ECO:0007669"/>
    <property type="project" value="UniProtKB-KW"/>
</dbReference>
<dbReference type="Proteomes" id="UP000198925">
    <property type="component" value="Unassembled WGS sequence"/>
</dbReference>
<evidence type="ECO:0000256" key="1">
    <source>
        <dbReference type="ARBA" id="ARBA00001936"/>
    </source>
</evidence>
<dbReference type="InterPro" id="IPR015797">
    <property type="entry name" value="NUDIX_hydrolase-like_dom_sf"/>
</dbReference>
<name>A0A1G6XXM0_9PROT</name>
<accession>A0A1G6XXM0</accession>
<dbReference type="PROSITE" id="PS51462">
    <property type="entry name" value="NUDIX"/>
    <property type="match status" value="1"/>
</dbReference>
<evidence type="ECO:0000313" key="8">
    <source>
        <dbReference type="EMBL" id="SDD82919.1"/>
    </source>
</evidence>
<reference evidence="8 9" key="1">
    <citation type="submission" date="2016-10" db="EMBL/GenBank/DDBJ databases">
        <authorList>
            <person name="de Groot N.N."/>
        </authorList>
    </citation>
    <scope>NUCLEOTIDE SEQUENCE [LARGE SCALE GENOMIC DNA]</scope>
    <source>
        <strain evidence="8 9">CPCC 100156</strain>
    </source>
</reference>
<dbReference type="GO" id="GO:0016818">
    <property type="term" value="F:hydrolase activity, acting on acid anhydrides, in phosphorus-containing anhydrides"/>
    <property type="evidence" value="ECO:0007669"/>
    <property type="project" value="InterPro"/>
</dbReference>
<dbReference type="InterPro" id="IPR039121">
    <property type="entry name" value="NUDT19"/>
</dbReference>
<keyword evidence="3" id="KW-0479">Metal-binding</keyword>
<gene>
    <name evidence="8" type="ORF">SAMN04487779_101324</name>
</gene>